<dbReference type="Gene3D" id="1.20.1280.50">
    <property type="match status" value="1"/>
</dbReference>
<keyword evidence="1" id="KW-0175">Coiled coil</keyword>
<dbReference type="Proteomes" id="UP000054144">
    <property type="component" value="Unassembled WGS sequence"/>
</dbReference>
<protein>
    <submittedName>
        <fullName evidence="2">Uncharacterized protein</fullName>
    </submittedName>
</protein>
<dbReference type="OrthoDB" id="2875526at2759"/>
<reference evidence="2 3" key="1">
    <citation type="journal article" date="2015" name="Fungal Genet. Biol.">
        <title>Evolution of novel wood decay mechanisms in Agaricales revealed by the genome sequences of Fistulina hepatica and Cylindrobasidium torrendii.</title>
        <authorList>
            <person name="Floudas D."/>
            <person name="Held B.W."/>
            <person name="Riley R."/>
            <person name="Nagy L.G."/>
            <person name="Koehler G."/>
            <person name="Ransdell A.S."/>
            <person name="Younus H."/>
            <person name="Chow J."/>
            <person name="Chiniquy J."/>
            <person name="Lipzen A."/>
            <person name="Tritt A."/>
            <person name="Sun H."/>
            <person name="Haridas S."/>
            <person name="LaButti K."/>
            <person name="Ohm R.A."/>
            <person name="Kues U."/>
            <person name="Blanchette R.A."/>
            <person name="Grigoriev I.V."/>
            <person name="Minto R.E."/>
            <person name="Hibbett D.S."/>
        </authorList>
    </citation>
    <scope>NUCLEOTIDE SEQUENCE [LARGE SCALE GENOMIC DNA]</scope>
    <source>
        <strain evidence="2 3">ATCC 64428</strain>
    </source>
</reference>
<proteinExistence type="predicted"/>
<keyword evidence="3" id="KW-1185">Reference proteome</keyword>
<gene>
    <name evidence="2" type="ORF">FISHEDRAFT_78775</name>
</gene>
<dbReference type="AlphaFoldDB" id="A0A0D7A137"/>
<organism evidence="2 3">
    <name type="scientific">Fistulina hepatica ATCC 64428</name>
    <dbReference type="NCBI Taxonomy" id="1128425"/>
    <lineage>
        <taxon>Eukaryota</taxon>
        <taxon>Fungi</taxon>
        <taxon>Dikarya</taxon>
        <taxon>Basidiomycota</taxon>
        <taxon>Agaricomycotina</taxon>
        <taxon>Agaricomycetes</taxon>
        <taxon>Agaricomycetidae</taxon>
        <taxon>Agaricales</taxon>
        <taxon>Fistulinaceae</taxon>
        <taxon>Fistulina</taxon>
    </lineage>
</organism>
<name>A0A0D7A137_9AGAR</name>
<evidence type="ECO:0000313" key="3">
    <source>
        <dbReference type="Proteomes" id="UP000054144"/>
    </source>
</evidence>
<dbReference type="Gene3D" id="3.80.10.10">
    <property type="entry name" value="Ribonuclease Inhibitor"/>
    <property type="match status" value="1"/>
</dbReference>
<accession>A0A0D7A137</accession>
<evidence type="ECO:0000256" key="1">
    <source>
        <dbReference type="SAM" id="Coils"/>
    </source>
</evidence>
<feature type="coiled-coil region" evidence="1">
    <location>
        <begin position="43"/>
        <end position="70"/>
    </location>
</feature>
<dbReference type="EMBL" id="KN882117">
    <property type="protein sequence ID" value="KIY43119.1"/>
    <property type="molecule type" value="Genomic_DNA"/>
</dbReference>
<sequence length="581" mass="65930">MAGILTCRHCGHDAFPPLPTRPSYAHELKEVLRNGFLPSSLTMKCIEQEIAGLEATIKELNAMLEDARAALVQSLNPVVEYLAVARSASSPIRRLPEELLSHVFSYLMTSFSDELQHVMFEAGILGSCDSTIHRLASVCKYWWCVMRDTPMLYPMAYVSYGDKGVLAVRRYIEMTSPHPLKFSLRYGFCPYPNIHTRQMEENNYCSIVQELVNTSSRWQTADLGCTDRFGPKNASFSVTDIATCVYCSSYLMLKELSLCAFPTSHFFSQEQVPALRILEIHHCQIELHAVQPILLQITSLDLRFLEDFNVDLDFHALLSYTPFLSQLTVYSEETDSETYMSHIQSDARSPPVLLSHLRRLHVNFSIFILNIITAPNLVHFRLGDDSLHSSAVDAFLRRSQCNIESLHLDIRICSMASSNVELWRQMPHVTRLVIPANQENWAPFEELTPDGRFSVFPQLQHLEIVDGDEDGDEARIPCFWDASEMMRFVRKRCGARKIRVEGRTGYRKSKKPLVLRRLDISCPLTPLQHRTLLALSECGALDVCCCASRKFAKYAYNDGSDHSGCEEDNSSDGADDKVAYI</sequence>
<dbReference type="SUPFAM" id="SSF52047">
    <property type="entry name" value="RNI-like"/>
    <property type="match status" value="1"/>
</dbReference>
<evidence type="ECO:0000313" key="2">
    <source>
        <dbReference type="EMBL" id="KIY43119.1"/>
    </source>
</evidence>
<dbReference type="InterPro" id="IPR032675">
    <property type="entry name" value="LRR_dom_sf"/>
</dbReference>